<name>D5PDI4_9MYCO</name>
<evidence type="ECO:0000313" key="4">
    <source>
        <dbReference type="EMBL" id="EFG75910.1"/>
    </source>
</evidence>
<dbReference type="PANTHER" id="PTHR43793:SF2">
    <property type="entry name" value="BIFUNCTIONAL PROTEIN HLDE"/>
    <property type="match status" value="1"/>
</dbReference>
<feature type="non-terminal residue" evidence="4">
    <location>
        <position position="1"/>
    </location>
</feature>
<dbReference type="eggNOG" id="COG0615">
    <property type="taxonomic scope" value="Bacteria"/>
</dbReference>
<reference evidence="4 5" key="1">
    <citation type="submission" date="2010-04" db="EMBL/GenBank/DDBJ databases">
        <authorList>
            <person name="Muzny D."/>
            <person name="Qin X."/>
            <person name="Deng J."/>
            <person name="Jiang H."/>
            <person name="Liu Y."/>
            <person name="Qu J."/>
            <person name="Song X.-Z."/>
            <person name="Zhang L."/>
            <person name="Thornton R."/>
            <person name="Coyle M."/>
            <person name="Francisco L."/>
            <person name="Jackson L."/>
            <person name="Javaid M."/>
            <person name="Korchina V."/>
            <person name="Kovar C."/>
            <person name="Mata R."/>
            <person name="Mathew T."/>
            <person name="Ngo R."/>
            <person name="Nguyen L."/>
            <person name="Nguyen N."/>
            <person name="Okwuonu G."/>
            <person name="Ongeri F."/>
            <person name="Pham C."/>
            <person name="Simmons D."/>
            <person name="Wilczek-Boney K."/>
            <person name="Hale W."/>
            <person name="Jakkamsetti A."/>
            <person name="Pham P."/>
            <person name="Ruth R."/>
            <person name="San Lucas F."/>
            <person name="Warren J."/>
            <person name="Zhang J."/>
            <person name="Zhao Z."/>
            <person name="Zhou C."/>
            <person name="Zhu D."/>
            <person name="Lee S."/>
            <person name="Bess C."/>
            <person name="Blankenburg K."/>
            <person name="Forbes L."/>
            <person name="Fu Q."/>
            <person name="Gubbala S."/>
            <person name="Hirani K."/>
            <person name="Jayaseelan J.C."/>
            <person name="Lara F."/>
            <person name="Munidasa M."/>
            <person name="Palculict T."/>
            <person name="Patil S."/>
            <person name="Pu L.-L."/>
            <person name="Saada N."/>
            <person name="Tang L."/>
            <person name="Weissenberger G."/>
            <person name="Zhu Y."/>
            <person name="Hemphill L."/>
            <person name="Shang Y."/>
            <person name="Youmans B."/>
            <person name="Ayvaz T."/>
            <person name="Ross M."/>
            <person name="Santibanez J."/>
            <person name="Aqrawi P."/>
            <person name="Gross S."/>
            <person name="Joshi V."/>
            <person name="Fowler G."/>
            <person name="Nazareth L."/>
            <person name="Reid J."/>
            <person name="Worley K."/>
            <person name="Petrosino J."/>
            <person name="Highlander S."/>
            <person name="Gibbs R."/>
        </authorList>
    </citation>
    <scope>NUCLEOTIDE SEQUENCE [LARGE SCALE GENOMIC DNA]</scope>
    <source>
        <strain evidence="4 5">ATCC BAA-614</strain>
    </source>
</reference>
<keyword evidence="2" id="KW-0548">Nucleotidyltransferase</keyword>
<dbReference type="SUPFAM" id="SSF52374">
    <property type="entry name" value="Nucleotidylyl transferase"/>
    <property type="match status" value="1"/>
</dbReference>
<accession>D5PDI4</accession>
<dbReference type="InterPro" id="IPR050385">
    <property type="entry name" value="Archaeal_FAD_synthase"/>
</dbReference>
<dbReference type="InterPro" id="IPR014729">
    <property type="entry name" value="Rossmann-like_a/b/a_fold"/>
</dbReference>
<feature type="domain" description="Cytidyltransferase-like" evidence="3">
    <location>
        <begin position="23"/>
        <end position="133"/>
    </location>
</feature>
<proteinExistence type="predicted"/>
<evidence type="ECO:0000256" key="2">
    <source>
        <dbReference type="ARBA" id="ARBA00022695"/>
    </source>
</evidence>
<protein>
    <submittedName>
        <fullName evidence="4">Putative bifunctional protein RfaE, domain II</fullName>
        <ecNumber evidence="4">2.7.-.-</ecNumber>
    </submittedName>
</protein>
<dbReference type="HOGENOM" id="CLU_034585_2_0_11"/>
<dbReference type="PANTHER" id="PTHR43793">
    <property type="entry name" value="FAD SYNTHASE"/>
    <property type="match status" value="1"/>
</dbReference>
<keyword evidence="5" id="KW-1185">Reference proteome</keyword>
<organism evidence="4 5">
    <name type="scientific">Mycobacterium parascrofulaceum ATCC BAA-614</name>
    <dbReference type="NCBI Taxonomy" id="525368"/>
    <lineage>
        <taxon>Bacteria</taxon>
        <taxon>Bacillati</taxon>
        <taxon>Actinomycetota</taxon>
        <taxon>Actinomycetes</taxon>
        <taxon>Mycobacteriales</taxon>
        <taxon>Mycobacteriaceae</taxon>
        <taxon>Mycobacterium</taxon>
        <taxon>Mycobacterium simiae complex</taxon>
    </lineage>
</organism>
<dbReference type="InterPro" id="IPR004821">
    <property type="entry name" value="Cyt_trans-like"/>
</dbReference>
<dbReference type="Pfam" id="PF01467">
    <property type="entry name" value="CTP_transf_like"/>
    <property type="match status" value="1"/>
</dbReference>
<dbReference type="NCBIfam" id="TIGR00125">
    <property type="entry name" value="cyt_tran_rel"/>
    <property type="match status" value="1"/>
</dbReference>
<evidence type="ECO:0000256" key="1">
    <source>
        <dbReference type="ARBA" id="ARBA00022679"/>
    </source>
</evidence>
<keyword evidence="1 4" id="KW-0808">Transferase</keyword>
<gene>
    <name evidence="4" type="primary">rfaE</name>
    <name evidence="4" type="ORF">HMPREF0591_4228</name>
</gene>
<dbReference type="RefSeq" id="WP_007168256.1">
    <property type="nucleotide sequence ID" value="NZ_GG770553.1"/>
</dbReference>
<dbReference type="Proteomes" id="UP000003653">
    <property type="component" value="Unassembled WGS sequence"/>
</dbReference>
<dbReference type="AlphaFoldDB" id="D5PDI4"/>
<comment type="caution">
    <text evidence="4">The sequence shown here is derived from an EMBL/GenBank/DDBJ whole genome shotgun (WGS) entry which is preliminary data.</text>
</comment>
<sequence length="159" mass="16857">PAAVDAVALAARLRRDGRVVVATGGCFDLLHTGHIRLLRQARELGDALIVLVNSDASVRALKGAGRPVMRDADRARVLAALACVDGVTIFDGLTPERMLETLRPDIWVKGGDYVAAELPEADMVYRHGGEVVILPTVAGYSSSRLIAAASSGRTPTERC</sequence>
<evidence type="ECO:0000259" key="3">
    <source>
        <dbReference type="Pfam" id="PF01467"/>
    </source>
</evidence>
<dbReference type="GO" id="GO:0016779">
    <property type="term" value="F:nucleotidyltransferase activity"/>
    <property type="evidence" value="ECO:0007669"/>
    <property type="project" value="UniProtKB-KW"/>
</dbReference>
<dbReference type="Gene3D" id="3.40.50.620">
    <property type="entry name" value="HUPs"/>
    <property type="match status" value="1"/>
</dbReference>
<dbReference type="EC" id="2.7.-.-" evidence="4"/>
<dbReference type="EMBL" id="ADNV01000294">
    <property type="protein sequence ID" value="EFG75910.1"/>
    <property type="molecule type" value="Genomic_DNA"/>
</dbReference>
<evidence type="ECO:0000313" key="5">
    <source>
        <dbReference type="Proteomes" id="UP000003653"/>
    </source>
</evidence>